<proteinExistence type="predicted"/>
<dbReference type="NCBIfam" id="TIGR04183">
    <property type="entry name" value="Por_Secre_tail"/>
    <property type="match status" value="1"/>
</dbReference>
<dbReference type="AlphaFoldDB" id="A0A086ADG0"/>
<dbReference type="InterPro" id="IPR026444">
    <property type="entry name" value="Secre_tail"/>
</dbReference>
<evidence type="ECO:0000259" key="2">
    <source>
        <dbReference type="Pfam" id="PF18962"/>
    </source>
</evidence>
<reference evidence="3 4" key="1">
    <citation type="submission" date="2014-07" db="EMBL/GenBank/DDBJ databases">
        <title>Genome of Chryseobacterium soli DSM 19298.</title>
        <authorList>
            <person name="Stropko S.J."/>
            <person name="Pipes S.E."/>
            <person name="Newman J."/>
        </authorList>
    </citation>
    <scope>NUCLEOTIDE SEQUENCE [LARGE SCALE GENOMIC DNA]</scope>
    <source>
        <strain evidence="3 4">DSM 19298</strain>
    </source>
</reference>
<dbReference type="STRING" id="445961.IW15_04645"/>
<dbReference type="OrthoDB" id="9805017at2"/>
<evidence type="ECO:0000313" key="3">
    <source>
        <dbReference type="EMBL" id="KFF14724.1"/>
    </source>
</evidence>
<organism evidence="3 4">
    <name type="scientific">Chryseobacterium soli</name>
    <dbReference type="NCBI Taxonomy" id="445961"/>
    <lineage>
        <taxon>Bacteria</taxon>
        <taxon>Pseudomonadati</taxon>
        <taxon>Bacteroidota</taxon>
        <taxon>Flavobacteriia</taxon>
        <taxon>Flavobacteriales</taxon>
        <taxon>Weeksellaceae</taxon>
        <taxon>Chryseobacterium group</taxon>
        <taxon>Chryseobacterium</taxon>
    </lineage>
</organism>
<sequence length="445" mass="49810">MKLLYLFIFLLVISIKSQFYVTSDPNYIGGPTGWETFPYLFTPNGNTLLSTGGLNLKKKTQDGSYDLSFGVNGSIPIPVANFEPGKTLVANDQNIYIFWNLSSPNLGRTINKYDSNGVLDLSYGVNGTVTINYPIEKAFIDNNSNLYLQDLSGKIKKLLSNGQTDNNFNFNTATSIIRLSNNYLYIGNVAGSSRLDFNGNIDTTYGNPTALLGTFYLNKNTDEIITFSIDNVSSTMTIKKYTSNGLIDTNFGINGVKTITEFIKPSFYTADFDSDGNIVFFGGKMIGGSPGNYPDMKIIMRLKSNGAEDYTFNNNSFYYTKDNTGFIIDAKIVPGNKFLIINKYRYTMGSYKTYLSRYIRTAVLSTSEIDKAGKLSIYPNPVQDEFNIQLYNNEKLESVEIFDMVGRSIVKTFVLKNNVANLTKGTYLLLIKTNKKSYQTKFIKD</sequence>
<dbReference type="RefSeq" id="WP_034709584.1">
    <property type="nucleotide sequence ID" value="NZ_JPRH01000001.1"/>
</dbReference>
<name>A0A086ADG0_9FLAO</name>
<gene>
    <name evidence="3" type="ORF">IW15_04645</name>
</gene>
<evidence type="ECO:0000256" key="1">
    <source>
        <dbReference type="ARBA" id="ARBA00022729"/>
    </source>
</evidence>
<dbReference type="EMBL" id="JPRH01000001">
    <property type="protein sequence ID" value="KFF14724.1"/>
    <property type="molecule type" value="Genomic_DNA"/>
</dbReference>
<feature type="domain" description="Secretion system C-terminal sorting" evidence="2">
    <location>
        <begin position="377"/>
        <end position="443"/>
    </location>
</feature>
<dbReference type="Pfam" id="PF18962">
    <property type="entry name" value="Por_Secre_tail"/>
    <property type="match status" value="1"/>
</dbReference>
<evidence type="ECO:0000313" key="4">
    <source>
        <dbReference type="Proteomes" id="UP000028705"/>
    </source>
</evidence>
<keyword evidence="1" id="KW-0732">Signal</keyword>
<keyword evidence="4" id="KW-1185">Reference proteome</keyword>
<dbReference type="Proteomes" id="UP000028705">
    <property type="component" value="Unassembled WGS sequence"/>
</dbReference>
<comment type="caution">
    <text evidence="3">The sequence shown here is derived from an EMBL/GenBank/DDBJ whole genome shotgun (WGS) entry which is preliminary data.</text>
</comment>
<protein>
    <recommendedName>
        <fullName evidence="2">Secretion system C-terminal sorting domain-containing protein</fullName>
    </recommendedName>
</protein>
<accession>A0A086ADG0</accession>